<dbReference type="Pfam" id="PF00977">
    <property type="entry name" value="His_biosynth"/>
    <property type="match status" value="2"/>
</dbReference>
<feature type="active site" evidence="9">
    <location>
        <position position="102"/>
    </location>
</feature>
<keyword evidence="5 9" id="KW-0368">Histidine biosynthesis</keyword>
<dbReference type="OrthoDB" id="9781903at2"/>
<evidence type="ECO:0000256" key="1">
    <source>
        <dbReference type="ARBA" id="ARBA00005091"/>
    </source>
</evidence>
<dbReference type="PANTHER" id="PTHR21235:SF2">
    <property type="entry name" value="IMIDAZOLE GLYCEROL PHOSPHATE SYNTHASE HISHF"/>
    <property type="match status" value="1"/>
</dbReference>
<dbReference type="GO" id="GO:0000107">
    <property type="term" value="F:imidazoleglycerol-phosphate synthase activity"/>
    <property type="evidence" value="ECO:0007669"/>
    <property type="project" value="UniProtKB-UniRule"/>
</dbReference>
<comment type="similarity">
    <text evidence="2 9 10">Belongs to the HisA/HisF family.</text>
</comment>
<evidence type="ECO:0000256" key="4">
    <source>
        <dbReference type="ARBA" id="ARBA00022605"/>
    </source>
</evidence>
<dbReference type="NCBIfam" id="TIGR00735">
    <property type="entry name" value="hisF"/>
    <property type="match status" value="1"/>
</dbReference>
<dbReference type="InterPro" id="IPR006062">
    <property type="entry name" value="His_biosynth"/>
</dbReference>
<dbReference type="InterPro" id="IPR004651">
    <property type="entry name" value="HisF"/>
</dbReference>
<keyword evidence="6 9" id="KW-0456">Lyase</keyword>
<comment type="pathway">
    <text evidence="1 9">Amino-acid biosynthesis; L-histidine biosynthesis; L-histidine from 5-phospho-alpha-D-ribose 1-diphosphate: step 5/9.</text>
</comment>
<evidence type="ECO:0000256" key="3">
    <source>
        <dbReference type="ARBA" id="ARBA00011152"/>
    </source>
</evidence>
<evidence type="ECO:0000256" key="8">
    <source>
        <dbReference type="ARBA" id="ARBA00047838"/>
    </source>
</evidence>
<evidence type="ECO:0000256" key="9">
    <source>
        <dbReference type="HAMAP-Rule" id="MF_01013"/>
    </source>
</evidence>
<evidence type="ECO:0000256" key="6">
    <source>
        <dbReference type="ARBA" id="ARBA00023239"/>
    </source>
</evidence>
<reference evidence="11 12" key="1">
    <citation type="submission" date="2017-12" db="EMBL/GenBank/DDBJ databases">
        <title>Phylogenetic diversity of female urinary microbiome.</title>
        <authorList>
            <person name="Thomas-White K."/>
            <person name="Wolfe A.J."/>
        </authorList>
    </citation>
    <scope>NUCLEOTIDE SEQUENCE [LARGE SCALE GENOMIC DNA]</scope>
    <source>
        <strain evidence="11 12">UMB1298</strain>
    </source>
</reference>
<organism evidence="11 12">
    <name type="scientific">Kytococcus schroeteri</name>
    <dbReference type="NCBI Taxonomy" id="138300"/>
    <lineage>
        <taxon>Bacteria</taxon>
        <taxon>Bacillati</taxon>
        <taxon>Actinomycetota</taxon>
        <taxon>Actinomycetes</taxon>
        <taxon>Micrococcales</taxon>
        <taxon>Kytococcaceae</taxon>
        <taxon>Kytococcus</taxon>
    </lineage>
</organism>
<evidence type="ECO:0000256" key="7">
    <source>
        <dbReference type="ARBA" id="ARBA00025475"/>
    </source>
</evidence>
<dbReference type="InterPro" id="IPR050064">
    <property type="entry name" value="IGPS_HisA/HisF"/>
</dbReference>
<dbReference type="GO" id="GO:0000105">
    <property type="term" value="P:L-histidine biosynthetic process"/>
    <property type="evidence" value="ECO:0007669"/>
    <property type="project" value="UniProtKB-UniRule"/>
</dbReference>
<gene>
    <name evidence="9" type="primary">hisF</name>
    <name evidence="11" type="ORF">CYJ76_08810</name>
</gene>
<dbReference type="InterPro" id="IPR013785">
    <property type="entry name" value="Aldolase_TIM"/>
</dbReference>
<keyword evidence="4 9" id="KW-0028">Amino-acid biosynthesis</keyword>
<evidence type="ECO:0000256" key="5">
    <source>
        <dbReference type="ARBA" id="ARBA00023102"/>
    </source>
</evidence>
<dbReference type="EC" id="4.3.2.10" evidence="9"/>
<dbReference type="PANTHER" id="PTHR21235">
    <property type="entry name" value="IMIDAZOLE GLYCEROL PHOSPHATE SYNTHASE SUBUNIT HISF/H IGP SYNTHASE SUBUNIT HISF/H"/>
    <property type="match status" value="1"/>
</dbReference>
<name>A0A2I1P9I4_9MICO</name>
<dbReference type="EMBL" id="PKIZ01000016">
    <property type="protein sequence ID" value="PKZ41280.1"/>
    <property type="molecule type" value="Genomic_DNA"/>
</dbReference>
<dbReference type="Proteomes" id="UP000234206">
    <property type="component" value="Unassembled WGS sequence"/>
</dbReference>
<comment type="function">
    <text evidence="7 9">IGPS catalyzes the conversion of PRFAR and glutamine to IGP, AICAR and glutamate. The HisF subunit catalyzes the cyclization activity that produces IGP and AICAR from PRFAR using the ammonia provided by the HisH subunit.</text>
</comment>
<accession>A0A2I1P9I4</accession>
<dbReference type="SUPFAM" id="SSF51366">
    <property type="entry name" value="Ribulose-phoshate binding barrel"/>
    <property type="match status" value="2"/>
</dbReference>
<dbReference type="HAMAP" id="MF_01013">
    <property type="entry name" value="HisF"/>
    <property type="match status" value="1"/>
</dbReference>
<protein>
    <recommendedName>
        <fullName evidence="9">Imidazole glycerol phosphate synthase subunit HisF</fullName>
        <ecNumber evidence="9">4.3.2.10</ecNumber>
    </recommendedName>
    <alternativeName>
        <fullName evidence="9">IGP synthase cyclase subunit</fullName>
    </alternativeName>
    <alternativeName>
        <fullName evidence="9">IGP synthase subunit HisF</fullName>
    </alternativeName>
    <alternativeName>
        <fullName evidence="9">ImGP synthase subunit HisF</fullName>
        <shortName evidence="9">IGPS subunit HisF</shortName>
    </alternativeName>
</protein>
<evidence type="ECO:0000313" key="11">
    <source>
        <dbReference type="EMBL" id="PKZ41280.1"/>
    </source>
</evidence>
<proteinExistence type="inferred from homology"/>
<keyword evidence="12" id="KW-1185">Reference proteome</keyword>
<keyword evidence="9" id="KW-0963">Cytoplasm</keyword>
<dbReference type="CDD" id="cd04731">
    <property type="entry name" value="HisF"/>
    <property type="match status" value="1"/>
</dbReference>
<dbReference type="GO" id="GO:0005737">
    <property type="term" value="C:cytoplasm"/>
    <property type="evidence" value="ECO:0007669"/>
    <property type="project" value="UniProtKB-SubCell"/>
</dbReference>
<dbReference type="AlphaFoldDB" id="A0A2I1P9I4"/>
<dbReference type="GO" id="GO:0016829">
    <property type="term" value="F:lyase activity"/>
    <property type="evidence" value="ECO:0007669"/>
    <property type="project" value="UniProtKB-KW"/>
</dbReference>
<dbReference type="UniPathway" id="UPA00031">
    <property type="reaction ID" value="UER00010"/>
</dbReference>
<dbReference type="InterPro" id="IPR011060">
    <property type="entry name" value="RibuloseP-bd_barrel"/>
</dbReference>
<dbReference type="Gene3D" id="3.20.20.70">
    <property type="entry name" value="Aldolase class I"/>
    <property type="match status" value="2"/>
</dbReference>
<evidence type="ECO:0000256" key="2">
    <source>
        <dbReference type="ARBA" id="ARBA00009667"/>
    </source>
</evidence>
<comment type="subunit">
    <text evidence="3 9">Heterodimer of HisH and HisF.</text>
</comment>
<evidence type="ECO:0000256" key="10">
    <source>
        <dbReference type="RuleBase" id="RU003657"/>
    </source>
</evidence>
<evidence type="ECO:0000313" key="12">
    <source>
        <dbReference type="Proteomes" id="UP000234206"/>
    </source>
</evidence>
<comment type="catalytic activity">
    <reaction evidence="8 9">
        <text>5-[(5-phospho-1-deoxy-D-ribulos-1-ylimino)methylamino]-1-(5-phospho-beta-D-ribosyl)imidazole-4-carboxamide + L-glutamine = D-erythro-1-(imidazol-4-yl)glycerol 3-phosphate + 5-amino-1-(5-phospho-beta-D-ribosyl)imidazole-4-carboxamide + L-glutamate + H(+)</text>
        <dbReference type="Rhea" id="RHEA:24793"/>
        <dbReference type="ChEBI" id="CHEBI:15378"/>
        <dbReference type="ChEBI" id="CHEBI:29985"/>
        <dbReference type="ChEBI" id="CHEBI:58278"/>
        <dbReference type="ChEBI" id="CHEBI:58359"/>
        <dbReference type="ChEBI" id="CHEBI:58475"/>
        <dbReference type="ChEBI" id="CHEBI:58525"/>
        <dbReference type="EC" id="4.3.2.10"/>
    </reaction>
</comment>
<sequence length="347" mass="35719">MTGPGLTLYDHLTALAPDVAVQASGGVRSVADVAAVRGRGCAGVVLGRSLLEGALDLADALVAGQPAPAPAVATAAVGAGAADASPAPAPTRLARRVVPCLDVRDGRVVKGVRFADHRDVGGIEELARRYRDAGADEIVFYDISASPAGRSVDRSWVTRVARILDVPFSVAGGIRSVDDAREVLHAGADKVSVNTPALERPGLVDELADAFGVQCVVVGVDSLRDEDGAWRVRSHTGDPSTLRSAGRSTLEWVQEVTERGAGEVVLNCMGSDGVRSGYDVEQLAAVRQLCPVPFVASGGAGAVEHFVEAVQRADVDAVLAASVFHSGTLTIGQVKDGLAAAGVEVRR</sequence>
<comment type="subcellular location">
    <subcellularLocation>
        <location evidence="9">Cytoplasm</location>
    </subcellularLocation>
</comment>
<comment type="caution">
    <text evidence="11">The sequence shown here is derived from an EMBL/GenBank/DDBJ whole genome shotgun (WGS) entry which is preliminary data.</text>
</comment>
<feature type="active site" evidence="9">
    <location>
        <position position="221"/>
    </location>
</feature>